<feature type="transmembrane region" description="Helical" evidence="5">
    <location>
        <begin position="73"/>
        <end position="93"/>
    </location>
</feature>
<evidence type="ECO:0000259" key="6">
    <source>
        <dbReference type="Pfam" id="PF04932"/>
    </source>
</evidence>
<protein>
    <recommendedName>
        <fullName evidence="6">O-antigen ligase-related domain-containing protein</fullName>
    </recommendedName>
</protein>
<dbReference type="InterPro" id="IPR007016">
    <property type="entry name" value="O-antigen_ligase-rel_domated"/>
</dbReference>
<feature type="transmembrane region" description="Helical" evidence="5">
    <location>
        <begin position="176"/>
        <end position="199"/>
    </location>
</feature>
<evidence type="ECO:0000256" key="2">
    <source>
        <dbReference type="ARBA" id="ARBA00022692"/>
    </source>
</evidence>
<feature type="transmembrane region" description="Helical" evidence="5">
    <location>
        <begin position="352"/>
        <end position="370"/>
    </location>
</feature>
<dbReference type="Proteomes" id="UP000271010">
    <property type="component" value="Unassembled WGS sequence"/>
</dbReference>
<keyword evidence="3 5" id="KW-1133">Transmembrane helix</keyword>
<dbReference type="PANTHER" id="PTHR37422">
    <property type="entry name" value="TEICHURONIC ACID BIOSYNTHESIS PROTEIN TUAE"/>
    <property type="match status" value="1"/>
</dbReference>
<sequence length="434" mass="49392">MTFSSRISIAYVLVIALLVTILCSGFITNFLSFSHLNLATLLIDWLIALVLLHFFTGLFFAYYRGQKIRRSQLIALGIWLLLLFTTILKLLFIDANPMLEKLLGLRNNLIYSCLFLYLPFFLRREDRIRTCITVILFVGTLLCLFALFQFTFSSSLPMPYLVLRGESTFGFYGTEIVRPTALLGNTIIFSSFTVILATITLSRYMFTRNKVYLVLLLLILLTNILTFTRAALVGFFLSGATVLILQYGRFTLVYLIKAFSMLLLLLVLTVSLGSYFKDTFLVQRITGQDASSISSTEGHYTQISSSLDYFQRNLWTGVGTGSQGPSSSPERVVITDGYWFQLLMENGLPLSILYLSSFILSFFYTLRLFFITHDLSLRQLCLCFLGCSAYFYAASFLNSAIAGKVNFILYWMIFGFVLAQRAILKEREKCLPLR</sequence>
<feature type="domain" description="O-antigen ligase-related" evidence="6">
    <location>
        <begin position="215"/>
        <end position="355"/>
    </location>
</feature>
<feature type="transmembrane region" description="Helical" evidence="5">
    <location>
        <begin position="105"/>
        <end position="122"/>
    </location>
</feature>
<evidence type="ECO:0000256" key="5">
    <source>
        <dbReference type="SAM" id="Phobius"/>
    </source>
</evidence>
<evidence type="ECO:0000256" key="1">
    <source>
        <dbReference type="ARBA" id="ARBA00004141"/>
    </source>
</evidence>
<feature type="transmembrane region" description="Helical" evidence="5">
    <location>
        <begin position="134"/>
        <end position="156"/>
    </location>
</feature>
<proteinExistence type="predicted"/>
<evidence type="ECO:0000256" key="3">
    <source>
        <dbReference type="ARBA" id="ARBA00022989"/>
    </source>
</evidence>
<dbReference type="PANTHER" id="PTHR37422:SF13">
    <property type="entry name" value="LIPOPOLYSACCHARIDE BIOSYNTHESIS PROTEIN PA4999-RELATED"/>
    <property type="match status" value="1"/>
</dbReference>
<keyword evidence="8" id="KW-1185">Reference proteome</keyword>
<name>A0A3M9MRA4_9BACT</name>
<feature type="transmembrane region" description="Helical" evidence="5">
    <location>
        <begin position="407"/>
        <end position="424"/>
    </location>
</feature>
<dbReference type="Pfam" id="PF04932">
    <property type="entry name" value="Wzy_C"/>
    <property type="match status" value="1"/>
</dbReference>
<evidence type="ECO:0000256" key="4">
    <source>
        <dbReference type="ARBA" id="ARBA00023136"/>
    </source>
</evidence>
<dbReference type="InterPro" id="IPR051533">
    <property type="entry name" value="WaaL-like"/>
</dbReference>
<accession>A0A3M9MRA4</accession>
<dbReference type="EMBL" id="RJJE01000017">
    <property type="protein sequence ID" value="RNI28031.1"/>
    <property type="molecule type" value="Genomic_DNA"/>
</dbReference>
<dbReference type="AlphaFoldDB" id="A0A3M9MRA4"/>
<reference evidence="7 8" key="1">
    <citation type="submission" date="2018-11" db="EMBL/GenBank/DDBJ databases">
        <title>Rufibacter latericius sp. nov., isolated from water in Baiyang Lake.</title>
        <authorList>
            <person name="Yang Y."/>
        </authorList>
    </citation>
    <scope>NUCLEOTIDE SEQUENCE [LARGE SCALE GENOMIC DNA]</scope>
    <source>
        <strain evidence="7 8">MCC P1</strain>
    </source>
</reference>
<comment type="subcellular location">
    <subcellularLocation>
        <location evidence="1">Membrane</location>
        <topology evidence="1">Multi-pass membrane protein</topology>
    </subcellularLocation>
</comment>
<keyword evidence="4 5" id="KW-0472">Membrane</keyword>
<feature type="transmembrane region" description="Helical" evidence="5">
    <location>
        <begin position="382"/>
        <end position="401"/>
    </location>
</feature>
<evidence type="ECO:0000313" key="8">
    <source>
        <dbReference type="Proteomes" id="UP000271010"/>
    </source>
</evidence>
<dbReference type="RefSeq" id="WP_123134498.1">
    <property type="nucleotide sequence ID" value="NZ_RJJE01000017.1"/>
</dbReference>
<dbReference type="OrthoDB" id="893321at2"/>
<keyword evidence="2 5" id="KW-0812">Transmembrane</keyword>
<feature type="transmembrane region" description="Helical" evidence="5">
    <location>
        <begin position="7"/>
        <end position="27"/>
    </location>
</feature>
<feature type="transmembrane region" description="Helical" evidence="5">
    <location>
        <begin position="211"/>
        <end position="227"/>
    </location>
</feature>
<gene>
    <name evidence="7" type="ORF">EFA69_18275</name>
</gene>
<organism evidence="7 8">
    <name type="scientific">Rufibacter immobilis</name>
    <dbReference type="NCBI Taxonomy" id="1348778"/>
    <lineage>
        <taxon>Bacteria</taxon>
        <taxon>Pseudomonadati</taxon>
        <taxon>Bacteroidota</taxon>
        <taxon>Cytophagia</taxon>
        <taxon>Cytophagales</taxon>
        <taxon>Hymenobacteraceae</taxon>
        <taxon>Rufibacter</taxon>
    </lineage>
</organism>
<dbReference type="GO" id="GO:0016020">
    <property type="term" value="C:membrane"/>
    <property type="evidence" value="ECO:0007669"/>
    <property type="project" value="UniProtKB-SubCell"/>
</dbReference>
<evidence type="ECO:0000313" key="7">
    <source>
        <dbReference type="EMBL" id="RNI28031.1"/>
    </source>
</evidence>
<feature type="transmembrane region" description="Helical" evidence="5">
    <location>
        <begin position="39"/>
        <end position="61"/>
    </location>
</feature>
<feature type="transmembrane region" description="Helical" evidence="5">
    <location>
        <begin position="259"/>
        <end position="276"/>
    </location>
</feature>
<comment type="caution">
    <text evidence="7">The sequence shown here is derived from an EMBL/GenBank/DDBJ whole genome shotgun (WGS) entry which is preliminary data.</text>
</comment>